<name>A0ABT7K6B0_9HYPH</name>
<feature type="domain" description="VWFA" evidence="4">
    <location>
        <begin position="93"/>
        <end position="261"/>
    </location>
</feature>
<evidence type="ECO:0000256" key="1">
    <source>
        <dbReference type="PROSITE-ProRule" id="PRU00339"/>
    </source>
</evidence>
<dbReference type="InterPro" id="IPR002035">
    <property type="entry name" value="VWF_A"/>
</dbReference>
<keyword evidence="1" id="KW-0802">TPR repeat</keyword>
<dbReference type="PROSITE" id="PS50005">
    <property type="entry name" value="TPR"/>
    <property type="match status" value="1"/>
</dbReference>
<dbReference type="SMART" id="SM00028">
    <property type="entry name" value="TPR"/>
    <property type="match status" value="1"/>
</dbReference>
<organism evidence="5 6">
    <name type="scientific">Rhizobium mayense</name>
    <dbReference type="NCBI Taxonomy" id="1312184"/>
    <lineage>
        <taxon>Bacteria</taxon>
        <taxon>Pseudomonadati</taxon>
        <taxon>Pseudomonadota</taxon>
        <taxon>Alphaproteobacteria</taxon>
        <taxon>Hyphomicrobiales</taxon>
        <taxon>Rhizobiaceae</taxon>
        <taxon>Rhizobium/Agrobacterium group</taxon>
        <taxon>Rhizobium</taxon>
    </lineage>
</organism>
<dbReference type="SMART" id="SM00327">
    <property type="entry name" value="VWA"/>
    <property type="match status" value="1"/>
</dbReference>
<dbReference type="InterPro" id="IPR019734">
    <property type="entry name" value="TPR_rpt"/>
</dbReference>
<dbReference type="SUPFAM" id="SSF48452">
    <property type="entry name" value="TPR-like"/>
    <property type="match status" value="1"/>
</dbReference>
<dbReference type="EMBL" id="JARFYM010000032">
    <property type="protein sequence ID" value="MDL2402679.1"/>
    <property type="molecule type" value="Genomic_DNA"/>
</dbReference>
<keyword evidence="3" id="KW-0472">Membrane</keyword>
<feature type="repeat" description="TPR" evidence="1">
    <location>
        <begin position="400"/>
        <end position="433"/>
    </location>
</feature>
<dbReference type="Pfam" id="PF13519">
    <property type="entry name" value="VWA_2"/>
    <property type="match status" value="1"/>
</dbReference>
<keyword evidence="3" id="KW-1133">Transmembrane helix</keyword>
<dbReference type="InterPro" id="IPR011990">
    <property type="entry name" value="TPR-like_helical_dom_sf"/>
</dbReference>
<dbReference type="InterPro" id="IPR036465">
    <property type="entry name" value="vWFA_dom_sf"/>
</dbReference>
<dbReference type="PANTHER" id="PTHR22550:SF14">
    <property type="entry name" value="VWFA DOMAIN-CONTAINING PROTEIN"/>
    <property type="match status" value="1"/>
</dbReference>
<dbReference type="Proteomes" id="UP001172645">
    <property type="component" value="Unassembled WGS sequence"/>
</dbReference>
<dbReference type="Gene3D" id="3.40.50.410">
    <property type="entry name" value="von Willebrand factor, type A domain"/>
    <property type="match status" value="1"/>
</dbReference>
<dbReference type="RefSeq" id="WP_285872088.1">
    <property type="nucleotide sequence ID" value="NZ_JARFYM010000032.1"/>
</dbReference>
<evidence type="ECO:0000256" key="2">
    <source>
        <dbReference type="SAM" id="MobiDB-lite"/>
    </source>
</evidence>
<feature type="region of interest" description="Disordered" evidence="2">
    <location>
        <begin position="451"/>
        <end position="486"/>
    </location>
</feature>
<dbReference type="PANTHER" id="PTHR22550">
    <property type="entry name" value="SPORE GERMINATION PROTEIN"/>
    <property type="match status" value="1"/>
</dbReference>
<evidence type="ECO:0000259" key="4">
    <source>
        <dbReference type="PROSITE" id="PS50234"/>
    </source>
</evidence>
<keyword evidence="6" id="KW-1185">Reference proteome</keyword>
<dbReference type="PROSITE" id="PS50234">
    <property type="entry name" value="VWFA"/>
    <property type="match status" value="1"/>
</dbReference>
<dbReference type="SUPFAM" id="SSF53300">
    <property type="entry name" value="vWA-like"/>
    <property type="match status" value="1"/>
</dbReference>
<comment type="caution">
    <text evidence="5">The sequence shown here is derived from an EMBL/GenBank/DDBJ whole genome shotgun (WGS) entry which is preliminary data.</text>
</comment>
<feature type="compositionally biased region" description="Basic and acidic residues" evidence="2">
    <location>
        <begin position="451"/>
        <end position="479"/>
    </location>
</feature>
<evidence type="ECO:0000256" key="3">
    <source>
        <dbReference type="SAM" id="Phobius"/>
    </source>
</evidence>
<gene>
    <name evidence="5" type="ORF">PY649_27670</name>
</gene>
<dbReference type="InterPro" id="IPR050768">
    <property type="entry name" value="UPF0353/GerABKA_families"/>
</dbReference>
<accession>A0ABT7K6B0</accession>
<evidence type="ECO:0000313" key="5">
    <source>
        <dbReference type="EMBL" id="MDL2402679.1"/>
    </source>
</evidence>
<keyword evidence="3" id="KW-0812">Transmembrane</keyword>
<dbReference type="Gene3D" id="1.25.40.10">
    <property type="entry name" value="Tetratricopeptide repeat domain"/>
    <property type="match status" value="1"/>
</dbReference>
<evidence type="ECO:0000313" key="6">
    <source>
        <dbReference type="Proteomes" id="UP001172645"/>
    </source>
</evidence>
<feature type="transmembrane region" description="Helical" evidence="3">
    <location>
        <begin position="300"/>
        <end position="316"/>
    </location>
</feature>
<proteinExistence type="predicted"/>
<reference evidence="5" key="1">
    <citation type="submission" date="2023-06" db="EMBL/GenBank/DDBJ databases">
        <title>Phylogenetic Diversity of Rhizobium strains.</title>
        <authorList>
            <person name="Moura F.T."/>
            <person name="Helene L.C.F."/>
            <person name="Hungria M."/>
        </authorList>
    </citation>
    <scope>NUCLEOTIDE SEQUENCE</scope>
    <source>
        <strain evidence="5">CCGE526</strain>
    </source>
</reference>
<protein>
    <submittedName>
        <fullName evidence="5">VWA domain-containing protein</fullName>
    </submittedName>
</protein>
<sequence>MIADFHFLRPWLLLGLVLPVAVLWLSSRSGDVRNQWKTMIAPHLLDRLIVDVTGGSSIRPSWLLAAILTVGILAAAGPTWEREQPPFVEDTAPLIIAMDLSPTMDAIDVTPSRLERAKLKIHDIIASRNGARTGIIAYAGTAHLVLPLTEDASLIETYTDALATRIMPVPGKDTAKALRLADDMLARESATGTILFITDGVERPAFEAFERNSGSGIVVLGFGTAEGGPVKTPEKGFISEGGNRVLAKLDVEGLQNLHKLTGADVATATADDTDIRWVSQRIRSNFAEKKATEGDRWRDIGWWLVLPVVVALALSFRRGWVVRTGALLLALRLLSPGDVTAAEFTDMWLTPDQQGRLAFERGDFTDAASHFSDPMWRGVSLYRAGKFADAVDAFASVDRAESWYDQGNAFLHLLKFEEAVAAFNKALERRKDWPDAQANLVIAERLLKEQKDKEQEEQQEPNEKPDSVQFDDKGKKGKEGQINIAEQTSEMWMKNLQVSPADLMARKFSLEVEKRKP</sequence>